<dbReference type="GeneID" id="66068421"/>
<dbReference type="PANTHER" id="PTHR13789">
    <property type="entry name" value="MONOOXYGENASE"/>
    <property type="match status" value="1"/>
</dbReference>
<dbReference type="OrthoDB" id="9993796at2759"/>
<dbReference type="InterPro" id="IPR002938">
    <property type="entry name" value="FAD-bd"/>
</dbReference>
<dbReference type="GO" id="GO:0071949">
    <property type="term" value="F:FAD binding"/>
    <property type="evidence" value="ECO:0007669"/>
    <property type="project" value="InterPro"/>
</dbReference>
<dbReference type="Pfam" id="PF13450">
    <property type="entry name" value="NAD_binding_8"/>
    <property type="match status" value="1"/>
</dbReference>
<dbReference type="SUPFAM" id="SSF54373">
    <property type="entry name" value="FAD-linked reductases, C-terminal domain"/>
    <property type="match status" value="1"/>
</dbReference>
<evidence type="ECO:0000313" key="7">
    <source>
        <dbReference type="EMBL" id="QUC23403.1"/>
    </source>
</evidence>
<name>A0A8E5MK91_USTVR</name>
<dbReference type="PRINTS" id="PR00420">
    <property type="entry name" value="RNGMNOXGNASE"/>
</dbReference>
<feature type="domain" description="FAD-binding" evidence="6">
    <location>
        <begin position="148"/>
        <end position="362"/>
    </location>
</feature>
<keyword evidence="2" id="KW-0285">Flavoprotein</keyword>
<dbReference type="GO" id="GO:0004497">
    <property type="term" value="F:monooxygenase activity"/>
    <property type="evidence" value="ECO:0007669"/>
    <property type="project" value="UniProtKB-KW"/>
</dbReference>
<dbReference type="Pfam" id="PF01494">
    <property type="entry name" value="FAD_binding_3"/>
    <property type="match status" value="1"/>
</dbReference>
<dbReference type="InterPro" id="IPR036188">
    <property type="entry name" value="FAD/NAD-bd_sf"/>
</dbReference>
<dbReference type="EMBL" id="CP072758">
    <property type="protein sequence ID" value="QUC23403.1"/>
    <property type="molecule type" value="Genomic_DNA"/>
</dbReference>
<proteinExistence type="inferred from homology"/>
<keyword evidence="4" id="KW-0560">Oxidoreductase</keyword>
<dbReference type="Gene3D" id="3.50.50.60">
    <property type="entry name" value="FAD/NAD(P)-binding domain"/>
    <property type="match status" value="1"/>
</dbReference>
<dbReference type="Proteomes" id="UP000027002">
    <property type="component" value="Chromosome 6"/>
</dbReference>
<organism evidence="7 8">
    <name type="scientific">Ustilaginoidea virens</name>
    <name type="common">Rice false smut fungus</name>
    <name type="synonym">Villosiclava virens</name>
    <dbReference type="NCBI Taxonomy" id="1159556"/>
    <lineage>
        <taxon>Eukaryota</taxon>
        <taxon>Fungi</taxon>
        <taxon>Dikarya</taxon>
        <taxon>Ascomycota</taxon>
        <taxon>Pezizomycotina</taxon>
        <taxon>Sordariomycetes</taxon>
        <taxon>Hypocreomycetidae</taxon>
        <taxon>Hypocreales</taxon>
        <taxon>Clavicipitaceae</taxon>
        <taxon>Ustilaginoidea</taxon>
    </lineage>
</organism>
<protein>
    <recommendedName>
        <fullName evidence="6">FAD-binding domain-containing protein</fullName>
    </recommendedName>
</protein>
<dbReference type="SUPFAM" id="SSF51905">
    <property type="entry name" value="FAD/NAD(P)-binding domain"/>
    <property type="match status" value="1"/>
</dbReference>
<sequence length="442" mass="49086">MLHVNIVGAGIAGLSAAISLRRAGHRVHVYEKSSMNNEVGAAIFVPPNAARFLLAWGLDPVRWQWVHSRRMQFSDPFTLETLPAISDEDTATSIGGVPLWFSHRVDLHNALKWLATKPDGPGVPATLHLGSPVEAYNPSKPSITLKGGREVECDVVIGADGIHSLATEAVLGRKNEPVSPANANVCYRFLIPTERLERDAETRFFTKDIAGWSRVFAHNEMKRRLIVYPCRGNTILNFVGMLWEAESPYSERENWHATVDVAQVLDKFAGYDPRLLNVISKATDVKRWPLLYRHPLPTWNKDLLTLAGDAAHPMLPHQGQGGAQGLEDGLALGIILCGAETPQDIRERLDIYYSTRHRRTSAIQILSNVGADQTSLVSDELRQFMSEDEIPTDFLSIARYSFGFDVVRTTMDAMKKYDPAFRLPDDFFDSPVIGVPGRGASH</sequence>
<dbReference type="RefSeq" id="XP_043001076.1">
    <property type="nucleotide sequence ID" value="XM_043145141.1"/>
</dbReference>
<reference evidence="7" key="1">
    <citation type="submission" date="2020-03" db="EMBL/GenBank/DDBJ databases">
        <title>A mixture of massive structural variations and highly conserved coding sequences in Ustilaginoidea virens genome.</title>
        <authorList>
            <person name="Zhang K."/>
            <person name="Zhao Z."/>
            <person name="Zhang Z."/>
            <person name="Li Y."/>
            <person name="Hsiang T."/>
            <person name="Sun W."/>
        </authorList>
    </citation>
    <scope>NUCLEOTIDE SEQUENCE</scope>
    <source>
        <strain evidence="7">UV-8b</strain>
    </source>
</reference>
<dbReference type="InterPro" id="IPR050493">
    <property type="entry name" value="FAD-dep_Monooxygenase_BioMet"/>
</dbReference>
<evidence type="ECO:0000256" key="3">
    <source>
        <dbReference type="ARBA" id="ARBA00022827"/>
    </source>
</evidence>
<evidence type="ECO:0000256" key="2">
    <source>
        <dbReference type="ARBA" id="ARBA00022630"/>
    </source>
</evidence>
<evidence type="ECO:0000256" key="5">
    <source>
        <dbReference type="ARBA" id="ARBA00023033"/>
    </source>
</evidence>
<gene>
    <name evidence="7" type="ORF">UV8b_07644</name>
</gene>
<comment type="similarity">
    <text evidence="1">Belongs to the paxM FAD-dependent monooxygenase family.</text>
</comment>
<keyword evidence="3" id="KW-0274">FAD</keyword>
<keyword evidence="8" id="KW-1185">Reference proteome</keyword>
<keyword evidence="5" id="KW-0503">Monooxygenase</keyword>
<evidence type="ECO:0000313" key="8">
    <source>
        <dbReference type="Proteomes" id="UP000027002"/>
    </source>
</evidence>
<dbReference type="PANTHER" id="PTHR13789:SF215">
    <property type="entry name" value="FAD-BINDING DOMAIN-CONTAINING PROTEIN-RELATED"/>
    <property type="match status" value="1"/>
</dbReference>
<evidence type="ECO:0000259" key="6">
    <source>
        <dbReference type="Pfam" id="PF01494"/>
    </source>
</evidence>
<accession>A0A8E5MK91</accession>
<dbReference type="AlphaFoldDB" id="A0A8E5MK91"/>
<evidence type="ECO:0000256" key="4">
    <source>
        <dbReference type="ARBA" id="ARBA00023002"/>
    </source>
</evidence>
<evidence type="ECO:0000256" key="1">
    <source>
        <dbReference type="ARBA" id="ARBA00007992"/>
    </source>
</evidence>
<dbReference type="KEGG" id="uvi:66068421"/>